<dbReference type="EMBL" id="AMSG01000002">
    <property type="protein sequence ID" value="EKF56249.1"/>
    <property type="molecule type" value="Genomic_DNA"/>
</dbReference>
<accession>K2PXW5</accession>
<name>K2PXW5_9FLAO</name>
<dbReference type="RefSeq" id="WP_008990268.1">
    <property type="nucleotide sequence ID" value="NZ_AMSG01000002.1"/>
</dbReference>
<dbReference type="Proteomes" id="UP000007364">
    <property type="component" value="Unassembled WGS sequence"/>
</dbReference>
<evidence type="ECO:0000313" key="1">
    <source>
        <dbReference type="EMBL" id="EKF56249.1"/>
    </source>
</evidence>
<dbReference type="AlphaFoldDB" id="K2PXW5"/>
<gene>
    <name evidence="1" type="ORF">I215_01963</name>
</gene>
<protein>
    <recommendedName>
        <fullName evidence="3">Phage protein</fullName>
    </recommendedName>
</protein>
<dbReference type="STRING" id="555500.I215_01963"/>
<comment type="caution">
    <text evidence="1">The sequence shown here is derived from an EMBL/GenBank/DDBJ whole genome shotgun (WGS) entry which is preliminary data.</text>
</comment>
<proteinExistence type="predicted"/>
<evidence type="ECO:0000313" key="2">
    <source>
        <dbReference type="Proteomes" id="UP000007364"/>
    </source>
</evidence>
<keyword evidence="2" id="KW-1185">Reference proteome</keyword>
<organism evidence="1 2">
    <name type="scientific">Galbibacter marinus</name>
    <dbReference type="NCBI Taxonomy" id="555500"/>
    <lineage>
        <taxon>Bacteria</taxon>
        <taxon>Pseudomonadati</taxon>
        <taxon>Bacteroidota</taxon>
        <taxon>Flavobacteriia</taxon>
        <taxon>Flavobacteriales</taxon>
        <taxon>Flavobacteriaceae</taxon>
        <taxon>Galbibacter</taxon>
    </lineage>
</organism>
<reference evidence="1 2" key="1">
    <citation type="journal article" date="2012" name="J. Bacteriol.">
        <title>Genome Sequence of Galbibacter marinum Type Strain ck-I2-15.</title>
        <authorList>
            <person name="Lai Q."/>
            <person name="Li C."/>
            <person name="Shao Z."/>
        </authorList>
    </citation>
    <scope>NUCLEOTIDE SEQUENCE [LARGE SCALE GENOMIC DNA]</scope>
    <source>
        <strain evidence="2">ck-I2-15</strain>
    </source>
</reference>
<evidence type="ECO:0008006" key="3">
    <source>
        <dbReference type="Google" id="ProtNLM"/>
    </source>
</evidence>
<sequence length="138" mass="15442">MRLGENNRNLTELEKKAGQKASRTLRNDLRKVLKASIVSQTGEMVKKVGTGVRMKYDALDAIVIRATKATFIQHYGFEGIKKNRVAMNLKAYGHFDNLFDKTNALETLATEVAELRGEEVETNITNIISVTNGRQSNN</sequence>
<dbReference type="OrthoDB" id="1363170at2"/>